<dbReference type="EMBL" id="LVLJ01000464">
    <property type="protein sequence ID" value="OAE33994.1"/>
    <property type="molecule type" value="Genomic_DNA"/>
</dbReference>
<evidence type="ECO:0000313" key="2">
    <source>
        <dbReference type="Proteomes" id="UP000077202"/>
    </source>
</evidence>
<sequence length="107" mass="11635">MWCDLVMSKRLSVIRCAQNRSAAAAVGVASLHFTGCSVCHEEGDLMDRKLVDRDLRHDTSRNLMRSHIPQPTGNSKYTDCDAASLHLSAHIGKDDASGGLDEGLRAL</sequence>
<organism evidence="1 2">
    <name type="scientific">Marchantia polymorpha subsp. ruderalis</name>
    <dbReference type="NCBI Taxonomy" id="1480154"/>
    <lineage>
        <taxon>Eukaryota</taxon>
        <taxon>Viridiplantae</taxon>
        <taxon>Streptophyta</taxon>
        <taxon>Embryophyta</taxon>
        <taxon>Marchantiophyta</taxon>
        <taxon>Marchantiopsida</taxon>
        <taxon>Marchantiidae</taxon>
        <taxon>Marchantiales</taxon>
        <taxon>Marchantiaceae</taxon>
        <taxon>Marchantia</taxon>
    </lineage>
</organism>
<gene>
    <name evidence="1" type="ORF">AXG93_3891s1070</name>
</gene>
<proteinExistence type="predicted"/>
<name>A0A176WM98_MARPO</name>
<reference evidence="1" key="1">
    <citation type="submission" date="2016-03" db="EMBL/GenBank/DDBJ databases">
        <title>Mechanisms controlling the formation of the plant cell surface in tip-growing cells are functionally conserved among land plants.</title>
        <authorList>
            <person name="Honkanen S."/>
            <person name="Jones V.A."/>
            <person name="Morieri G."/>
            <person name="Champion C."/>
            <person name="Hetherington A.J."/>
            <person name="Kelly S."/>
            <person name="Saint-Marcoux D."/>
            <person name="Proust H."/>
            <person name="Prescott H."/>
            <person name="Dolan L."/>
        </authorList>
    </citation>
    <scope>NUCLEOTIDE SEQUENCE [LARGE SCALE GENOMIC DNA]</scope>
    <source>
        <tissue evidence="1">Whole gametophyte</tissue>
    </source>
</reference>
<protein>
    <submittedName>
        <fullName evidence="1">Uncharacterized protein</fullName>
    </submittedName>
</protein>
<dbReference type="Proteomes" id="UP000077202">
    <property type="component" value="Unassembled WGS sequence"/>
</dbReference>
<accession>A0A176WM98</accession>
<keyword evidence="2" id="KW-1185">Reference proteome</keyword>
<evidence type="ECO:0000313" key="1">
    <source>
        <dbReference type="EMBL" id="OAE33994.1"/>
    </source>
</evidence>
<dbReference type="AlphaFoldDB" id="A0A176WM98"/>
<comment type="caution">
    <text evidence="1">The sequence shown here is derived from an EMBL/GenBank/DDBJ whole genome shotgun (WGS) entry which is preliminary data.</text>
</comment>